<dbReference type="CTD" id="9804472"/>
<evidence type="ECO:0000313" key="1">
    <source>
        <dbReference type="EMBL" id="KAF1748604.1"/>
    </source>
</evidence>
<protein>
    <submittedName>
        <fullName evidence="1">Uncharacterized protein</fullName>
    </submittedName>
</protein>
<dbReference type="EMBL" id="WUAV01000006">
    <property type="protein sequence ID" value="KAF1748604.1"/>
    <property type="molecule type" value="Genomic_DNA"/>
</dbReference>
<dbReference type="RefSeq" id="XP_003094495.2">
    <property type="nucleotide sequence ID" value="XM_003094447.2"/>
</dbReference>
<dbReference type="Proteomes" id="UP000483820">
    <property type="component" value="Chromosome X"/>
</dbReference>
<dbReference type="KEGG" id="crq:GCK72_025071"/>
<comment type="caution">
    <text evidence="1">The sequence shown here is derived from an EMBL/GenBank/DDBJ whole genome shotgun (WGS) entry which is preliminary data.</text>
</comment>
<reference evidence="1 2" key="1">
    <citation type="submission" date="2019-12" db="EMBL/GenBank/DDBJ databases">
        <title>Chromosome-level assembly of the Caenorhabditis remanei genome.</title>
        <authorList>
            <person name="Teterina A.A."/>
            <person name="Willis J.H."/>
            <person name="Phillips P.C."/>
        </authorList>
    </citation>
    <scope>NUCLEOTIDE SEQUENCE [LARGE SCALE GENOMIC DNA]</scope>
    <source>
        <strain evidence="1 2">PX506</strain>
        <tissue evidence="1">Whole organism</tissue>
    </source>
</reference>
<name>A0A6A5G1V3_CAERE</name>
<sequence length="119" mass="13599">MAMSREERIAEFFVKVEIKMDSIVQLCDDAEKAYESAEWDQERRLTLQKFDAMVKTAEGNNEAAKDLLIRALKSCLYRVCFAHKLAEFGIFVVFDGPGKVFPVPGFLVRLLKGGEYEKL</sequence>
<gene>
    <name evidence="1" type="ORF">GCK72_025071</name>
</gene>
<dbReference type="GeneID" id="9804472"/>
<organism evidence="1 2">
    <name type="scientific">Caenorhabditis remanei</name>
    <name type="common">Caenorhabditis vulgaris</name>
    <dbReference type="NCBI Taxonomy" id="31234"/>
    <lineage>
        <taxon>Eukaryota</taxon>
        <taxon>Metazoa</taxon>
        <taxon>Ecdysozoa</taxon>
        <taxon>Nematoda</taxon>
        <taxon>Chromadorea</taxon>
        <taxon>Rhabditida</taxon>
        <taxon>Rhabditina</taxon>
        <taxon>Rhabditomorpha</taxon>
        <taxon>Rhabditoidea</taxon>
        <taxon>Rhabditidae</taxon>
        <taxon>Peloderinae</taxon>
        <taxon>Caenorhabditis</taxon>
    </lineage>
</organism>
<evidence type="ECO:0000313" key="2">
    <source>
        <dbReference type="Proteomes" id="UP000483820"/>
    </source>
</evidence>
<proteinExistence type="predicted"/>
<accession>A0A6A5G1V3</accession>
<dbReference type="AlphaFoldDB" id="A0A6A5G1V3"/>